<sequence>MLKRDFIMVQIEELGKALARLVFNRKSGKDLDKNPDLIEQAFTALKTDSAFLLGHSPEEIEQALNQDDGCGLQRLELAAKLLIEDSYVSSLPFPLLNKAQELLYYLQIHDLTYSVERMMLLQEVEHELSRQG</sequence>
<evidence type="ECO:0000313" key="2">
    <source>
        <dbReference type="Proteomes" id="UP001165444"/>
    </source>
</evidence>
<gene>
    <name evidence="1" type="ORF">MUN53_04825</name>
</gene>
<name>A0ABT0BYZ2_9BACT</name>
<evidence type="ECO:0000313" key="1">
    <source>
        <dbReference type="EMBL" id="MCJ2379937.1"/>
    </source>
</evidence>
<proteinExistence type="predicted"/>
<reference evidence="1 2" key="1">
    <citation type="submission" date="2022-03" db="EMBL/GenBank/DDBJ databases">
        <title>Parabacteroides sp. nov. isolated from swine feces.</title>
        <authorList>
            <person name="Bak J.E."/>
        </authorList>
    </citation>
    <scope>NUCLEOTIDE SEQUENCE [LARGE SCALE GENOMIC DNA]</scope>
    <source>
        <strain evidence="1 2">AGMB00274</strain>
    </source>
</reference>
<dbReference type="EMBL" id="JAKZMM010000008">
    <property type="protein sequence ID" value="MCJ2379937.1"/>
    <property type="molecule type" value="Genomic_DNA"/>
</dbReference>
<organism evidence="1 2">
    <name type="scientific">Parabacteroides faecalis</name>
    <dbReference type="NCBI Taxonomy" id="2924040"/>
    <lineage>
        <taxon>Bacteria</taxon>
        <taxon>Pseudomonadati</taxon>
        <taxon>Bacteroidota</taxon>
        <taxon>Bacteroidia</taxon>
        <taxon>Bacteroidales</taxon>
        <taxon>Tannerellaceae</taxon>
        <taxon>Parabacteroides</taxon>
    </lineage>
</organism>
<dbReference type="RefSeq" id="WP_243323626.1">
    <property type="nucleotide sequence ID" value="NZ_JAKZMM010000008.1"/>
</dbReference>
<keyword evidence="2" id="KW-1185">Reference proteome</keyword>
<protein>
    <submittedName>
        <fullName evidence="1">Uncharacterized protein</fullName>
    </submittedName>
</protein>
<dbReference type="Proteomes" id="UP001165444">
    <property type="component" value="Unassembled WGS sequence"/>
</dbReference>
<accession>A0ABT0BYZ2</accession>
<comment type="caution">
    <text evidence="1">The sequence shown here is derived from an EMBL/GenBank/DDBJ whole genome shotgun (WGS) entry which is preliminary data.</text>
</comment>